<dbReference type="KEGG" id="mbak:MSBR3_1729"/>
<dbReference type="STRING" id="1434107.MSBR3_1729"/>
<dbReference type="GO" id="GO:0003700">
    <property type="term" value="F:DNA-binding transcription factor activity"/>
    <property type="evidence" value="ECO:0007669"/>
    <property type="project" value="InterPro"/>
</dbReference>
<dbReference type="PANTHER" id="PTHR33154:SF36">
    <property type="entry name" value="TRANSCRIPTIONAL REGULATOR"/>
    <property type="match status" value="1"/>
</dbReference>
<dbReference type="InterPro" id="IPR051081">
    <property type="entry name" value="HTH_MetalResp_TranReg"/>
</dbReference>
<keyword evidence="2" id="KW-0238">DNA-binding</keyword>
<evidence type="ECO:0000256" key="3">
    <source>
        <dbReference type="ARBA" id="ARBA00023163"/>
    </source>
</evidence>
<keyword evidence="3" id="KW-0804">Transcription</keyword>
<evidence type="ECO:0000313" key="5">
    <source>
        <dbReference type="EMBL" id="AKB82307.1"/>
    </source>
</evidence>
<dbReference type="InterPro" id="IPR036388">
    <property type="entry name" value="WH-like_DNA-bd_sf"/>
</dbReference>
<keyword evidence="1" id="KW-0805">Transcription regulation</keyword>
<dbReference type="GO" id="GO:0003677">
    <property type="term" value="F:DNA binding"/>
    <property type="evidence" value="ECO:0007669"/>
    <property type="project" value="UniProtKB-KW"/>
</dbReference>
<dbReference type="Gene3D" id="1.10.10.10">
    <property type="entry name" value="Winged helix-like DNA-binding domain superfamily/Winged helix DNA-binding domain"/>
    <property type="match status" value="1"/>
</dbReference>
<dbReference type="Pfam" id="PF01022">
    <property type="entry name" value="HTH_5"/>
    <property type="match status" value="1"/>
</dbReference>
<dbReference type="PANTHER" id="PTHR33154">
    <property type="entry name" value="TRANSCRIPTIONAL REGULATOR, ARSR FAMILY"/>
    <property type="match status" value="1"/>
</dbReference>
<dbReference type="InterPro" id="IPR011991">
    <property type="entry name" value="ArsR-like_HTH"/>
</dbReference>
<name>A0A0E3SLW6_METBA</name>
<dbReference type="HOGENOM" id="CLU_097806_3_3_2"/>
<protein>
    <submittedName>
        <fullName evidence="5">Transcriptional regulator</fullName>
    </submittedName>
</protein>
<dbReference type="CDD" id="cd00090">
    <property type="entry name" value="HTH_ARSR"/>
    <property type="match status" value="1"/>
</dbReference>
<evidence type="ECO:0000259" key="4">
    <source>
        <dbReference type="PROSITE" id="PS50987"/>
    </source>
</evidence>
<dbReference type="NCBIfam" id="NF033788">
    <property type="entry name" value="HTH_metalloreg"/>
    <property type="match status" value="1"/>
</dbReference>
<dbReference type="InterPro" id="IPR001845">
    <property type="entry name" value="HTH_ArsR_DNA-bd_dom"/>
</dbReference>
<dbReference type="SUPFAM" id="SSF46785">
    <property type="entry name" value="Winged helix' DNA-binding domain"/>
    <property type="match status" value="1"/>
</dbReference>
<dbReference type="AlphaFoldDB" id="A0A0E3SLW6"/>
<dbReference type="OrthoDB" id="46231at2157"/>
<evidence type="ECO:0000256" key="2">
    <source>
        <dbReference type="ARBA" id="ARBA00023125"/>
    </source>
</evidence>
<proteinExistence type="predicted"/>
<evidence type="ECO:0000313" key="6">
    <source>
        <dbReference type="Proteomes" id="UP000033066"/>
    </source>
</evidence>
<dbReference type="EMBL" id="CP009517">
    <property type="protein sequence ID" value="AKB82307.1"/>
    <property type="molecule type" value="Genomic_DNA"/>
</dbReference>
<sequence length="109" mass="12695">MFIDMIDEKNVQLFKALSEDTRYRIIKALLEAERKYKANKSDGFNGELCKGELCACEIPELIGRTQSNTSMHLAKLQDWGIIKVRKEGKMRLYSIENDKIRKLLEVLEE</sequence>
<accession>A0A0E3SLW6</accession>
<organism evidence="5 6">
    <name type="scientific">Methanosarcina barkeri 3</name>
    <dbReference type="NCBI Taxonomy" id="1434107"/>
    <lineage>
        <taxon>Archaea</taxon>
        <taxon>Methanobacteriati</taxon>
        <taxon>Methanobacteriota</taxon>
        <taxon>Stenosarchaea group</taxon>
        <taxon>Methanomicrobia</taxon>
        <taxon>Methanosarcinales</taxon>
        <taxon>Methanosarcinaceae</taxon>
        <taxon>Methanosarcina</taxon>
    </lineage>
</organism>
<dbReference type="Proteomes" id="UP000033066">
    <property type="component" value="Chromosome"/>
</dbReference>
<dbReference type="PATRIC" id="fig|1434107.4.peg.2230"/>
<dbReference type="InterPro" id="IPR036390">
    <property type="entry name" value="WH_DNA-bd_sf"/>
</dbReference>
<keyword evidence="6" id="KW-1185">Reference proteome</keyword>
<evidence type="ECO:0000256" key="1">
    <source>
        <dbReference type="ARBA" id="ARBA00023015"/>
    </source>
</evidence>
<dbReference type="SMART" id="SM00418">
    <property type="entry name" value="HTH_ARSR"/>
    <property type="match status" value="1"/>
</dbReference>
<feature type="domain" description="HTH arsR-type" evidence="4">
    <location>
        <begin position="2"/>
        <end position="109"/>
    </location>
</feature>
<reference evidence="5" key="1">
    <citation type="submission" date="2014-07" db="EMBL/GenBank/DDBJ databases">
        <title>Methanogenic archaea and the global carbon cycle.</title>
        <authorList>
            <person name="Henriksen J.R."/>
            <person name="Luke J."/>
            <person name="Reinhart S."/>
            <person name="Benedict M.N."/>
            <person name="Youngblut N.D."/>
            <person name="Metcalf M.E."/>
            <person name="Whitaker R.J."/>
            <person name="Metcalf W.W."/>
        </authorList>
    </citation>
    <scope>NUCLEOTIDE SEQUENCE [LARGE SCALE GENOMIC DNA]</scope>
    <source>
        <strain evidence="5">3</strain>
    </source>
</reference>
<dbReference type="PROSITE" id="PS50987">
    <property type="entry name" value="HTH_ARSR_2"/>
    <property type="match status" value="1"/>
</dbReference>
<gene>
    <name evidence="5" type="ORF">MSBR3_1729</name>
</gene>